<evidence type="ECO:0000256" key="3">
    <source>
        <dbReference type="ARBA" id="ARBA00022989"/>
    </source>
</evidence>
<evidence type="ECO:0000256" key="5">
    <source>
        <dbReference type="SAM" id="Phobius"/>
    </source>
</evidence>
<proteinExistence type="predicted"/>
<evidence type="ECO:0000313" key="7">
    <source>
        <dbReference type="EMBL" id="MFC4218968.1"/>
    </source>
</evidence>
<organism evidence="7 8">
    <name type="scientific">Flagellimonas marina</name>
    <dbReference type="NCBI Taxonomy" id="1775168"/>
    <lineage>
        <taxon>Bacteria</taxon>
        <taxon>Pseudomonadati</taxon>
        <taxon>Bacteroidota</taxon>
        <taxon>Flavobacteriia</taxon>
        <taxon>Flavobacteriales</taxon>
        <taxon>Flavobacteriaceae</taxon>
        <taxon>Flagellimonas</taxon>
    </lineage>
</organism>
<evidence type="ECO:0000256" key="2">
    <source>
        <dbReference type="ARBA" id="ARBA00022692"/>
    </source>
</evidence>
<evidence type="ECO:0000313" key="8">
    <source>
        <dbReference type="Proteomes" id="UP001595841"/>
    </source>
</evidence>
<protein>
    <submittedName>
        <fullName evidence="7">MauE/DoxX family redox-associated membrane protein</fullName>
    </submittedName>
</protein>
<dbReference type="EMBL" id="JBHSCL010000003">
    <property type="protein sequence ID" value="MFC4218968.1"/>
    <property type="molecule type" value="Genomic_DNA"/>
</dbReference>
<dbReference type="Pfam" id="PF07291">
    <property type="entry name" value="MauE"/>
    <property type="match status" value="1"/>
</dbReference>
<keyword evidence="4 5" id="KW-0472">Membrane</keyword>
<feature type="transmembrane region" description="Helical" evidence="5">
    <location>
        <begin position="7"/>
        <end position="27"/>
    </location>
</feature>
<feature type="transmembrane region" description="Helical" evidence="5">
    <location>
        <begin position="120"/>
        <end position="137"/>
    </location>
</feature>
<sequence>MIGSRKIAFWLPPMASVMLALLFLYAATSKLLDFQQFRVQLGQSPILTAYADWVAWSIPLLEYVLALLLLFDLYRLLALYGAFGLMVMFTTYILLVLHFSDYVPCSCGGVLEDLGWTEHVVFNLFFMVLAILAIVLLETGKTQKTNV</sequence>
<feature type="transmembrane region" description="Helical" evidence="5">
    <location>
        <begin position="47"/>
        <end position="70"/>
    </location>
</feature>
<reference evidence="8" key="1">
    <citation type="journal article" date="2019" name="Int. J. Syst. Evol. Microbiol.">
        <title>The Global Catalogue of Microorganisms (GCM) 10K type strain sequencing project: providing services to taxonomists for standard genome sequencing and annotation.</title>
        <authorList>
            <consortium name="The Broad Institute Genomics Platform"/>
            <consortium name="The Broad Institute Genome Sequencing Center for Infectious Disease"/>
            <person name="Wu L."/>
            <person name="Ma J."/>
        </authorList>
    </citation>
    <scope>NUCLEOTIDE SEQUENCE [LARGE SCALE GENOMIC DNA]</scope>
    <source>
        <strain evidence="8">CGMCC 1.15774</strain>
    </source>
</reference>
<feature type="domain" description="Methylamine utilisation protein MauE" evidence="6">
    <location>
        <begin position="11"/>
        <end position="135"/>
    </location>
</feature>
<name>A0ABV8PIL1_9FLAO</name>
<accession>A0ABV8PIL1</accession>
<gene>
    <name evidence="7" type="ORF">ACFOWS_02420</name>
</gene>
<evidence type="ECO:0000256" key="4">
    <source>
        <dbReference type="ARBA" id="ARBA00023136"/>
    </source>
</evidence>
<feature type="transmembrane region" description="Helical" evidence="5">
    <location>
        <begin position="77"/>
        <end position="100"/>
    </location>
</feature>
<keyword evidence="8" id="KW-1185">Reference proteome</keyword>
<evidence type="ECO:0000256" key="1">
    <source>
        <dbReference type="ARBA" id="ARBA00004141"/>
    </source>
</evidence>
<comment type="subcellular location">
    <subcellularLocation>
        <location evidence="1">Membrane</location>
        <topology evidence="1">Multi-pass membrane protein</topology>
    </subcellularLocation>
</comment>
<dbReference type="InterPro" id="IPR009908">
    <property type="entry name" value="Methylamine_util_MauE"/>
</dbReference>
<dbReference type="Proteomes" id="UP001595841">
    <property type="component" value="Unassembled WGS sequence"/>
</dbReference>
<evidence type="ECO:0000259" key="6">
    <source>
        <dbReference type="Pfam" id="PF07291"/>
    </source>
</evidence>
<dbReference type="RefSeq" id="WP_379762357.1">
    <property type="nucleotide sequence ID" value="NZ_JBHSCL010000003.1"/>
</dbReference>
<keyword evidence="2 5" id="KW-0812">Transmembrane</keyword>
<comment type="caution">
    <text evidence="7">The sequence shown here is derived from an EMBL/GenBank/DDBJ whole genome shotgun (WGS) entry which is preliminary data.</text>
</comment>
<keyword evidence="3 5" id="KW-1133">Transmembrane helix</keyword>